<evidence type="ECO:0000313" key="3">
    <source>
        <dbReference type="Proteomes" id="UP001160148"/>
    </source>
</evidence>
<comment type="caution">
    <text evidence="2">The sequence shown here is derived from an EMBL/GenBank/DDBJ whole genome shotgun (WGS) entry which is preliminary data.</text>
</comment>
<dbReference type="Proteomes" id="UP001160148">
    <property type="component" value="Unassembled WGS sequence"/>
</dbReference>
<proteinExistence type="predicted"/>
<gene>
    <name evidence="2" type="ORF">MEUPH1_LOCUS824</name>
</gene>
<reference evidence="2 3" key="1">
    <citation type="submission" date="2023-01" db="EMBL/GenBank/DDBJ databases">
        <authorList>
            <person name="Whitehead M."/>
        </authorList>
    </citation>
    <scope>NUCLEOTIDE SEQUENCE [LARGE SCALE GENOMIC DNA]</scope>
</reference>
<sequence length="121" mass="13305">MPAGTRPDDESLRVSSRLKIRERGDRFLGKPINAPAGHDRARKRRATVTAAAHATRMEIAGRRPPPVPFGENGRRRSSSDPVLGKRVFTPLVRCIYTANAATAVVIIVHHTGRFPFRSSAI</sequence>
<protein>
    <submittedName>
        <fullName evidence="2">Uncharacterized protein</fullName>
    </submittedName>
</protein>
<feature type="region of interest" description="Disordered" evidence="1">
    <location>
        <begin position="59"/>
        <end position="81"/>
    </location>
</feature>
<keyword evidence="3" id="KW-1185">Reference proteome</keyword>
<dbReference type="AlphaFoldDB" id="A0AAV0VIW6"/>
<evidence type="ECO:0000256" key="1">
    <source>
        <dbReference type="SAM" id="MobiDB-lite"/>
    </source>
</evidence>
<name>A0AAV0VIW6_9HEMI</name>
<accession>A0AAV0VIW6</accession>
<organism evidence="2 3">
    <name type="scientific">Macrosiphum euphorbiae</name>
    <name type="common">potato aphid</name>
    <dbReference type="NCBI Taxonomy" id="13131"/>
    <lineage>
        <taxon>Eukaryota</taxon>
        <taxon>Metazoa</taxon>
        <taxon>Ecdysozoa</taxon>
        <taxon>Arthropoda</taxon>
        <taxon>Hexapoda</taxon>
        <taxon>Insecta</taxon>
        <taxon>Pterygota</taxon>
        <taxon>Neoptera</taxon>
        <taxon>Paraneoptera</taxon>
        <taxon>Hemiptera</taxon>
        <taxon>Sternorrhyncha</taxon>
        <taxon>Aphidomorpha</taxon>
        <taxon>Aphidoidea</taxon>
        <taxon>Aphididae</taxon>
        <taxon>Macrosiphini</taxon>
        <taxon>Macrosiphum</taxon>
    </lineage>
</organism>
<dbReference type="EMBL" id="CARXXK010000001">
    <property type="protein sequence ID" value="CAI6343580.1"/>
    <property type="molecule type" value="Genomic_DNA"/>
</dbReference>
<evidence type="ECO:0000313" key="2">
    <source>
        <dbReference type="EMBL" id="CAI6343580.1"/>
    </source>
</evidence>